<evidence type="ECO:0000256" key="4">
    <source>
        <dbReference type="ARBA" id="ARBA00022777"/>
    </source>
</evidence>
<comment type="function">
    <text evidence="5">Bifunctional serine/threonine kinase and phosphorylase involved in the regulation of the phosphoenolpyruvate synthase (PEPS) by catalyzing its phosphorylation/dephosphorylation.</text>
</comment>
<keyword evidence="4 5" id="KW-0418">Kinase</keyword>
<comment type="catalytic activity">
    <reaction evidence="5">
        <text>[pyruvate, water dikinase] + ADP = [pyruvate, water dikinase]-phosphate + AMP + H(+)</text>
        <dbReference type="Rhea" id="RHEA:46020"/>
        <dbReference type="Rhea" id="RHEA-COMP:11425"/>
        <dbReference type="Rhea" id="RHEA-COMP:11426"/>
        <dbReference type="ChEBI" id="CHEBI:15378"/>
        <dbReference type="ChEBI" id="CHEBI:43176"/>
        <dbReference type="ChEBI" id="CHEBI:68546"/>
        <dbReference type="ChEBI" id="CHEBI:456215"/>
        <dbReference type="ChEBI" id="CHEBI:456216"/>
        <dbReference type="EC" id="2.7.11.33"/>
    </reaction>
</comment>
<proteinExistence type="inferred from homology"/>
<dbReference type="EC" id="2.7.11.33" evidence="5"/>
<dbReference type="PANTHER" id="PTHR31756:SF3">
    <property type="entry name" value="PYRUVATE, PHOSPHATE DIKINASE REGULATORY PROTEIN 1, CHLOROPLASTIC"/>
    <property type="match status" value="1"/>
</dbReference>
<dbReference type="GO" id="GO:0004674">
    <property type="term" value="F:protein serine/threonine kinase activity"/>
    <property type="evidence" value="ECO:0007669"/>
    <property type="project" value="UniProtKB-UniRule"/>
</dbReference>
<comment type="catalytic activity">
    <reaction evidence="5">
        <text>[pyruvate, water dikinase]-phosphate + phosphate + H(+) = [pyruvate, water dikinase] + diphosphate</text>
        <dbReference type="Rhea" id="RHEA:48580"/>
        <dbReference type="Rhea" id="RHEA-COMP:11425"/>
        <dbReference type="Rhea" id="RHEA-COMP:11426"/>
        <dbReference type="ChEBI" id="CHEBI:15378"/>
        <dbReference type="ChEBI" id="CHEBI:33019"/>
        <dbReference type="ChEBI" id="CHEBI:43176"/>
        <dbReference type="ChEBI" id="CHEBI:43474"/>
        <dbReference type="ChEBI" id="CHEBI:68546"/>
        <dbReference type="EC" id="2.7.4.28"/>
    </reaction>
</comment>
<comment type="caution">
    <text evidence="6">The sequence shown here is derived from an EMBL/GenBank/DDBJ whole genome shotgun (WGS) entry which is preliminary data.</text>
</comment>
<evidence type="ECO:0000256" key="2">
    <source>
        <dbReference type="ARBA" id="ARBA00022679"/>
    </source>
</evidence>
<dbReference type="AlphaFoldDB" id="A0A7W4Z490"/>
<reference evidence="6 7" key="1">
    <citation type="submission" date="2020-08" db="EMBL/GenBank/DDBJ databases">
        <title>Genomic Encyclopedia of Type Strains, Phase III (KMG-III): the genomes of soil and plant-associated and newly described type strains.</title>
        <authorList>
            <person name="Whitman W."/>
        </authorList>
    </citation>
    <scope>NUCLEOTIDE SEQUENCE [LARGE SCALE GENOMIC DNA]</scope>
    <source>
        <strain evidence="6 7">CECT 8654</strain>
    </source>
</reference>
<keyword evidence="2 5" id="KW-0808">Transferase</keyword>
<accession>A0A7W4Z490</accession>
<dbReference type="HAMAP" id="MF_01062">
    <property type="entry name" value="PSRP"/>
    <property type="match status" value="1"/>
</dbReference>
<keyword evidence="7" id="KW-1185">Reference proteome</keyword>
<gene>
    <name evidence="6" type="ORF">FHR99_000530</name>
</gene>
<dbReference type="GO" id="GO:0016776">
    <property type="term" value="F:phosphotransferase activity, phosphate group as acceptor"/>
    <property type="evidence" value="ECO:0007669"/>
    <property type="project" value="UniProtKB-UniRule"/>
</dbReference>
<feature type="binding site" evidence="5">
    <location>
        <begin position="153"/>
        <end position="160"/>
    </location>
    <ligand>
        <name>ADP</name>
        <dbReference type="ChEBI" id="CHEBI:456216"/>
    </ligand>
</feature>
<dbReference type="NCBIfam" id="NF003742">
    <property type="entry name" value="PRK05339.1"/>
    <property type="match status" value="1"/>
</dbReference>
<dbReference type="GO" id="GO:0005524">
    <property type="term" value="F:ATP binding"/>
    <property type="evidence" value="ECO:0007669"/>
    <property type="project" value="InterPro"/>
</dbReference>
<dbReference type="Pfam" id="PF03618">
    <property type="entry name" value="Kinase-PPPase"/>
    <property type="match status" value="1"/>
</dbReference>
<organism evidence="6 7">
    <name type="scientific">Litorivivens lipolytica</name>
    <dbReference type="NCBI Taxonomy" id="1524264"/>
    <lineage>
        <taxon>Bacteria</taxon>
        <taxon>Pseudomonadati</taxon>
        <taxon>Pseudomonadota</taxon>
        <taxon>Gammaproteobacteria</taxon>
        <taxon>Litorivivens</taxon>
    </lineage>
</organism>
<dbReference type="InterPro" id="IPR005177">
    <property type="entry name" value="Kinase-pyrophosphorylase"/>
</dbReference>
<sequence length="273" mass="30042">MTKRTAFFISDSTGITAEALGSSLLAQFEGLKFERVILPYIDNAEKARSAAEKIDRVAARDGTQPIVFDTIVNEEVRSIIKASAGFTVDILATFLTPLEEALGTKSSFTVGGAHSVSSEPDYKYRIDAVNYALDNDDGAKIDRYHQAELILVGVSRSGKTPTSLYLALQAGVFVANYPLTEDDLDNGRIPKPLAPFRDKLYGLTIKPDRLATIRTERRANARYSTLAQCEYEVRQAEIMFNRFGIPYIESTHASIEEIATRILVGAGLRGHSK</sequence>
<protein>
    <recommendedName>
        <fullName evidence="5">Putative phosphoenolpyruvate synthase regulatory protein</fullName>
        <shortName evidence="5">PEP synthase regulatory protein</shortName>
        <shortName evidence="5">PSRP</shortName>
        <ecNumber evidence="5">2.7.11.33</ecNumber>
        <ecNumber evidence="5">2.7.4.28</ecNumber>
    </recommendedName>
    <alternativeName>
        <fullName evidence="5">Pyruvate, water dikinase regulatory protein</fullName>
    </alternativeName>
</protein>
<dbReference type="Proteomes" id="UP000537130">
    <property type="component" value="Unassembled WGS sequence"/>
</dbReference>
<dbReference type="EC" id="2.7.4.28" evidence="5"/>
<keyword evidence="3 5" id="KW-0547">Nucleotide-binding</keyword>
<comment type="similarity">
    <text evidence="5">Belongs to the pyruvate, phosphate/water dikinase regulatory protein family. PSRP subfamily.</text>
</comment>
<dbReference type="PANTHER" id="PTHR31756">
    <property type="entry name" value="PYRUVATE, PHOSPHATE DIKINASE REGULATORY PROTEIN 1, CHLOROPLASTIC"/>
    <property type="match status" value="1"/>
</dbReference>
<dbReference type="EMBL" id="JACHWY010000001">
    <property type="protein sequence ID" value="MBB3046294.1"/>
    <property type="molecule type" value="Genomic_DNA"/>
</dbReference>
<evidence type="ECO:0000256" key="5">
    <source>
        <dbReference type="HAMAP-Rule" id="MF_01062"/>
    </source>
</evidence>
<dbReference type="InterPro" id="IPR026530">
    <property type="entry name" value="PSRP"/>
</dbReference>
<dbReference type="RefSeq" id="WP_183408999.1">
    <property type="nucleotide sequence ID" value="NZ_JACHWY010000001.1"/>
</dbReference>
<dbReference type="GO" id="GO:0043531">
    <property type="term" value="F:ADP binding"/>
    <property type="evidence" value="ECO:0007669"/>
    <property type="project" value="UniProtKB-UniRule"/>
</dbReference>
<keyword evidence="1 5" id="KW-0723">Serine/threonine-protein kinase</keyword>
<evidence type="ECO:0000313" key="7">
    <source>
        <dbReference type="Proteomes" id="UP000537130"/>
    </source>
</evidence>
<evidence type="ECO:0000256" key="3">
    <source>
        <dbReference type="ARBA" id="ARBA00022741"/>
    </source>
</evidence>
<evidence type="ECO:0000313" key="6">
    <source>
        <dbReference type="EMBL" id="MBB3046294.1"/>
    </source>
</evidence>
<evidence type="ECO:0000256" key="1">
    <source>
        <dbReference type="ARBA" id="ARBA00022527"/>
    </source>
</evidence>
<name>A0A7W4Z490_9GAMM</name>